<name>A0AAQ3SM83_PASNO</name>
<feature type="compositionally biased region" description="Basic and acidic residues" evidence="1">
    <location>
        <begin position="1"/>
        <end position="11"/>
    </location>
</feature>
<feature type="compositionally biased region" description="Pro residues" evidence="1">
    <location>
        <begin position="184"/>
        <end position="195"/>
    </location>
</feature>
<evidence type="ECO:0000313" key="2">
    <source>
        <dbReference type="EMBL" id="WVZ55803.1"/>
    </source>
</evidence>
<proteinExistence type="predicted"/>
<feature type="compositionally biased region" description="Polar residues" evidence="1">
    <location>
        <begin position="223"/>
        <end position="238"/>
    </location>
</feature>
<feature type="region of interest" description="Disordered" evidence="1">
    <location>
        <begin position="1"/>
        <end position="52"/>
    </location>
</feature>
<evidence type="ECO:0008006" key="4">
    <source>
        <dbReference type="Google" id="ProtNLM"/>
    </source>
</evidence>
<feature type="compositionally biased region" description="Basic residues" evidence="1">
    <location>
        <begin position="12"/>
        <end position="26"/>
    </location>
</feature>
<sequence>MRHCVSRDRSLYKRARSPAGRRRHNSNSKSAAQPNAIPIAMEPKEGAAASSNPTADLEALLRAMGLGVGDPSSSSLMLSRLRAMGLEPTAAPFVRAPMNTPQPPPQVLGGPTTAPFVRPPMSMPQSPTQMLGPNATPDMRLLPNRFQSQEQPPSYDAGASFSPGGASIWSSIGVRSQRFNAPATPTPSEAPTPRPKPSKLLRASADTYHQHPVFMSHLPPAQSPSTPIATTIQHQPSVSEPRLGVTATPSARNDNASVNPDPDIAAFFSKLRADAARPWTLEEPEVVRARLLRGPMEGEPGDRGARAVVAMFANSTAQVVQLLAKGDEEVRLRVLARVKRVVDKVLGRSDCHPVFLALLRACEGRFDELGGILDSAARISKVFLVEVLTLGHGEEILKEFIRVVAPNPNLRETLITNLLCGGLLYDTKGAALLRHCFPMLPYDIKSTIFQFAISKIDEVLSFDGGRMCLLECLANATNGELRALENTILRYTSTSKEQARQGPHWATNLNSSLQGFIYRDTAGQ</sequence>
<evidence type="ECO:0000256" key="1">
    <source>
        <dbReference type="SAM" id="MobiDB-lite"/>
    </source>
</evidence>
<feature type="region of interest" description="Disordered" evidence="1">
    <location>
        <begin position="178"/>
        <end position="199"/>
    </location>
</feature>
<feature type="compositionally biased region" description="Polar residues" evidence="1">
    <location>
        <begin position="247"/>
        <end position="258"/>
    </location>
</feature>
<evidence type="ECO:0000313" key="3">
    <source>
        <dbReference type="Proteomes" id="UP001341281"/>
    </source>
</evidence>
<feature type="region of interest" description="Disordered" evidence="1">
    <location>
        <begin position="215"/>
        <end position="259"/>
    </location>
</feature>
<organism evidence="2 3">
    <name type="scientific">Paspalum notatum var. saurae</name>
    <dbReference type="NCBI Taxonomy" id="547442"/>
    <lineage>
        <taxon>Eukaryota</taxon>
        <taxon>Viridiplantae</taxon>
        <taxon>Streptophyta</taxon>
        <taxon>Embryophyta</taxon>
        <taxon>Tracheophyta</taxon>
        <taxon>Spermatophyta</taxon>
        <taxon>Magnoliopsida</taxon>
        <taxon>Liliopsida</taxon>
        <taxon>Poales</taxon>
        <taxon>Poaceae</taxon>
        <taxon>PACMAD clade</taxon>
        <taxon>Panicoideae</taxon>
        <taxon>Andropogonodae</taxon>
        <taxon>Paspaleae</taxon>
        <taxon>Paspalinae</taxon>
        <taxon>Paspalum</taxon>
    </lineage>
</organism>
<keyword evidence="3" id="KW-1185">Reference proteome</keyword>
<dbReference type="EMBL" id="CP144746">
    <property type="protein sequence ID" value="WVZ55803.1"/>
    <property type="molecule type" value="Genomic_DNA"/>
</dbReference>
<dbReference type="AlphaFoldDB" id="A0AAQ3SM83"/>
<gene>
    <name evidence="2" type="ORF">U9M48_006418</name>
</gene>
<accession>A0AAQ3SM83</accession>
<protein>
    <recommendedName>
        <fullName evidence="4">PUM-HD domain-containing protein</fullName>
    </recommendedName>
</protein>
<reference evidence="2 3" key="1">
    <citation type="submission" date="2024-02" db="EMBL/GenBank/DDBJ databases">
        <title>High-quality chromosome-scale genome assembly of Pensacola bahiagrass (Paspalum notatum Flugge var. saurae).</title>
        <authorList>
            <person name="Vega J.M."/>
            <person name="Podio M."/>
            <person name="Orjuela J."/>
            <person name="Siena L.A."/>
            <person name="Pessino S.C."/>
            <person name="Combes M.C."/>
            <person name="Mariac C."/>
            <person name="Albertini E."/>
            <person name="Pupilli F."/>
            <person name="Ortiz J.P.A."/>
            <person name="Leblanc O."/>
        </authorList>
    </citation>
    <scope>NUCLEOTIDE SEQUENCE [LARGE SCALE GENOMIC DNA]</scope>
    <source>
        <strain evidence="2">R1</strain>
        <tissue evidence="2">Leaf</tissue>
    </source>
</reference>
<dbReference type="Proteomes" id="UP001341281">
    <property type="component" value="Chromosome 02"/>
</dbReference>